<dbReference type="NCBIfam" id="TIGR00762">
    <property type="entry name" value="DegV"/>
    <property type="match status" value="1"/>
</dbReference>
<dbReference type="KEGG" id="paek:D3873_00745"/>
<dbReference type="Gene3D" id="3.40.50.10170">
    <property type="match status" value="1"/>
</dbReference>
<keyword evidence="4" id="KW-1185">Reference proteome</keyword>
<reference evidence="4" key="1">
    <citation type="submission" date="2018-09" db="EMBL/GenBank/DDBJ databases">
        <authorList>
            <person name="Zhu H."/>
        </authorList>
    </citation>
    <scope>NUCLEOTIDE SEQUENCE [LARGE SCALE GENOMIC DNA]</scope>
    <source>
        <strain evidence="4">K2R23-3</strain>
    </source>
</reference>
<protein>
    <submittedName>
        <fullName evidence="3">DegV family protein</fullName>
    </submittedName>
</protein>
<evidence type="ECO:0000256" key="1">
    <source>
        <dbReference type="ARBA" id="ARBA00023121"/>
    </source>
</evidence>
<dbReference type="InterPro" id="IPR003797">
    <property type="entry name" value="DegV"/>
</dbReference>
<dbReference type="PROSITE" id="PS51482">
    <property type="entry name" value="DEGV"/>
    <property type="match status" value="1"/>
</dbReference>
<evidence type="ECO:0000313" key="4">
    <source>
        <dbReference type="Proteomes" id="UP000265725"/>
    </source>
</evidence>
<dbReference type="PANTHER" id="PTHR33434">
    <property type="entry name" value="DEGV DOMAIN-CONTAINING PROTEIN DR_1986-RELATED"/>
    <property type="match status" value="1"/>
</dbReference>
<keyword evidence="2" id="KW-0175">Coiled coil</keyword>
<sequence length="276" mass="30709">MVIILTDSSSDLPKDYIEKHHVHVVPLSVRVGEEEYSEGVDLSPPAFFEKMFATSELPKTSQPSPAKFAESFQQAAQQNEQLICLTISSKLSGTYQSALLGKEISNTDVEIIDTLGGSLAYGMLVMKAVQLANEGKSREEIVEALYTYRENMEIFILLDNLENVVKGGRLSKFSGSVAKLLNIKIILEGIQGEIVVKEKVRGSKKFLQRALERIQEKRDDFSDAVFGITHTGNVEEAEWLKNEINRRLHPKELYVNYMGATMGTYAGKGGLIVSFL</sequence>
<feature type="coiled-coil region" evidence="2">
    <location>
        <begin position="197"/>
        <end position="224"/>
    </location>
</feature>
<dbReference type="EMBL" id="CP032418">
    <property type="protein sequence ID" value="AYC28468.1"/>
    <property type="molecule type" value="Genomic_DNA"/>
</dbReference>
<dbReference type="Pfam" id="PF02645">
    <property type="entry name" value="DegV"/>
    <property type="match status" value="1"/>
</dbReference>
<dbReference type="InterPro" id="IPR043168">
    <property type="entry name" value="DegV_C"/>
</dbReference>
<dbReference type="AlphaFoldDB" id="A0A385YRU5"/>
<dbReference type="SUPFAM" id="SSF82549">
    <property type="entry name" value="DAK1/DegV-like"/>
    <property type="match status" value="1"/>
</dbReference>
<dbReference type="PANTHER" id="PTHR33434:SF2">
    <property type="entry name" value="FATTY ACID-BINDING PROTEIN TM_1468"/>
    <property type="match status" value="1"/>
</dbReference>
<dbReference type="Gene3D" id="3.30.1180.10">
    <property type="match status" value="1"/>
</dbReference>
<evidence type="ECO:0000313" key="3">
    <source>
        <dbReference type="EMBL" id="AYC28468.1"/>
    </source>
</evidence>
<name>A0A385YRU5_9BACL</name>
<dbReference type="RefSeq" id="WP_119882213.1">
    <property type="nucleotide sequence ID" value="NZ_CP032418.1"/>
</dbReference>
<organism evidence="3 4">
    <name type="scientific">Paenisporosarcina cavernae</name>
    <dbReference type="NCBI Taxonomy" id="2320858"/>
    <lineage>
        <taxon>Bacteria</taxon>
        <taxon>Bacillati</taxon>
        <taxon>Bacillota</taxon>
        <taxon>Bacilli</taxon>
        <taxon>Bacillales</taxon>
        <taxon>Caryophanaceae</taxon>
        <taxon>Paenisporosarcina</taxon>
    </lineage>
</organism>
<gene>
    <name evidence="3" type="ORF">D3873_00745</name>
</gene>
<dbReference type="OrthoDB" id="9781230at2"/>
<proteinExistence type="predicted"/>
<evidence type="ECO:0000256" key="2">
    <source>
        <dbReference type="SAM" id="Coils"/>
    </source>
</evidence>
<dbReference type="InterPro" id="IPR050270">
    <property type="entry name" value="DegV_domain_contain"/>
</dbReference>
<accession>A0A385YRU5</accession>
<dbReference type="GO" id="GO:0008289">
    <property type="term" value="F:lipid binding"/>
    <property type="evidence" value="ECO:0007669"/>
    <property type="project" value="UniProtKB-KW"/>
</dbReference>
<keyword evidence="1" id="KW-0446">Lipid-binding</keyword>
<dbReference type="Proteomes" id="UP000265725">
    <property type="component" value="Chromosome"/>
</dbReference>